<organism evidence="1">
    <name type="scientific">viral metagenome</name>
    <dbReference type="NCBI Taxonomy" id="1070528"/>
    <lineage>
        <taxon>unclassified sequences</taxon>
        <taxon>metagenomes</taxon>
        <taxon>organismal metagenomes</taxon>
    </lineage>
</organism>
<evidence type="ECO:0008006" key="2">
    <source>
        <dbReference type="Google" id="ProtNLM"/>
    </source>
</evidence>
<protein>
    <recommendedName>
        <fullName evidence="2">J domain-containing protein</fullName>
    </recommendedName>
</protein>
<proteinExistence type="predicted"/>
<reference evidence="1" key="1">
    <citation type="journal article" date="2020" name="Nature">
        <title>Giant virus diversity and host interactions through global metagenomics.</title>
        <authorList>
            <person name="Schulz F."/>
            <person name="Roux S."/>
            <person name="Paez-Espino D."/>
            <person name="Jungbluth S."/>
            <person name="Walsh D.A."/>
            <person name="Denef V.J."/>
            <person name="McMahon K.D."/>
            <person name="Konstantinidis K.T."/>
            <person name="Eloe-Fadrosh E.A."/>
            <person name="Kyrpides N.C."/>
            <person name="Woyke T."/>
        </authorList>
    </citation>
    <scope>NUCLEOTIDE SEQUENCE</scope>
    <source>
        <strain evidence="1">GVMAG-M-3300023174-92</strain>
    </source>
</reference>
<dbReference type="EMBL" id="MN739689">
    <property type="protein sequence ID" value="QHT21284.1"/>
    <property type="molecule type" value="Genomic_DNA"/>
</dbReference>
<accession>A0A6C0DX51</accession>
<dbReference type="AlphaFoldDB" id="A0A6C0DX51"/>
<name>A0A6C0DX51_9ZZZZ</name>
<evidence type="ECO:0000313" key="1">
    <source>
        <dbReference type="EMBL" id="QHT21284.1"/>
    </source>
</evidence>
<sequence>MKSCSANSHSHNLNINMYSFKELLNLFQLDYNISVEDLKRAKTVVLRMHPDKSRLPPNYFLFYKKAFEIVVEYYNNQTKTSKDVPTTEQIYNPLNPTDKRTEETVHKAIHEMGKDRFNHTFNTLFETNMKKPVQDHNEWFKKHDPLYQFDDISTASGIATAVETIKKSTASLVKYNGVETMKSAGPTYGNLYDDDDDAAGEGSHGYIASDPFSKLKFDDLRKVHKDQTVFAVSERDYEKVPKFASIDQLQRERGSLNIKHIDRSESEKILVEQEEALKQRMAAKQHAETLRTMEYAEKNKSVMATFFTLKN</sequence>